<dbReference type="GO" id="GO:0003677">
    <property type="term" value="F:DNA binding"/>
    <property type="evidence" value="ECO:0007669"/>
    <property type="project" value="InterPro"/>
</dbReference>
<protein>
    <submittedName>
        <fullName evidence="3">Restriction endonuclease</fullName>
    </submittedName>
</protein>
<dbReference type="InterPro" id="IPR011856">
    <property type="entry name" value="tRNA_endonuc-like_dom_sf"/>
</dbReference>
<dbReference type="Proteomes" id="UP000650485">
    <property type="component" value="Unassembled WGS sequence"/>
</dbReference>
<dbReference type="PANTHER" id="PTHR30015">
    <property type="entry name" value="MRR RESTRICTION SYSTEM PROTEIN"/>
    <property type="match status" value="1"/>
</dbReference>
<evidence type="ECO:0000313" key="3">
    <source>
        <dbReference type="EMBL" id="MBC6499850.1"/>
    </source>
</evidence>
<evidence type="ECO:0000256" key="1">
    <source>
        <dbReference type="ARBA" id="ARBA00022801"/>
    </source>
</evidence>
<evidence type="ECO:0000259" key="2">
    <source>
        <dbReference type="Pfam" id="PF04471"/>
    </source>
</evidence>
<dbReference type="Gene3D" id="3.40.1350.10">
    <property type="match status" value="1"/>
</dbReference>
<dbReference type="InterPro" id="IPR011335">
    <property type="entry name" value="Restrct_endonuc-II-like"/>
</dbReference>
<evidence type="ECO:0000313" key="4">
    <source>
        <dbReference type="Proteomes" id="UP000650485"/>
    </source>
</evidence>
<keyword evidence="3" id="KW-0540">Nuclease</keyword>
<name>A0A923SP73_WEICO</name>
<dbReference type="SUPFAM" id="SSF52980">
    <property type="entry name" value="Restriction endonuclease-like"/>
    <property type="match status" value="1"/>
</dbReference>
<dbReference type="AlphaFoldDB" id="A0A923SP73"/>
<gene>
    <name evidence="3" type="ORF">H7R52_19105</name>
</gene>
<organism evidence="3 4">
    <name type="scientific">Weissella confusa</name>
    <name type="common">Lactobacillus confusus</name>
    <dbReference type="NCBI Taxonomy" id="1583"/>
    <lineage>
        <taxon>Bacteria</taxon>
        <taxon>Bacillati</taxon>
        <taxon>Bacillota</taxon>
        <taxon>Bacilli</taxon>
        <taxon>Lactobacillales</taxon>
        <taxon>Lactobacillaceae</taxon>
        <taxon>Weissella</taxon>
    </lineage>
</organism>
<comment type="caution">
    <text evidence="3">The sequence shown here is derived from an EMBL/GenBank/DDBJ whole genome shotgun (WGS) entry which is preliminary data.</text>
</comment>
<dbReference type="PANTHER" id="PTHR30015:SF7">
    <property type="entry name" value="TYPE IV METHYL-DIRECTED RESTRICTION ENZYME ECOKMRR"/>
    <property type="match status" value="1"/>
</dbReference>
<dbReference type="InterPro" id="IPR007560">
    <property type="entry name" value="Restrct_endonuc_IV_Mrr"/>
</dbReference>
<reference evidence="3" key="1">
    <citation type="submission" date="2020-08" db="EMBL/GenBank/DDBJ databases">
        <title>Complete genome sequence of Weissella confusa strain FS54 provides insights into metabolic potential.</title>
        <authorList>
            <person name="Fhoula I."/>
            <person name="Najjari A."/>
            <person name="Lekired A."/>
            <person name="Bessrour-Aouam N."/>
            <person name="Jaballah S."/>
            <person name="Klibi N."/>
            <person name="Ouzari H.-I."/>
        </authorList>
    </citation>
    <scope>NUCLEOTIDE SEQUENCE</scope>
    <source>
        <strain evidence="3">FS54</strain>
    </source>
</reference>
<dbReference type="Pfam" id="PF04471">
    <property type="entry name" value="Mrr_cat"/>
    <property type="match status" value="1"/>
</dbReference>
<proteinExistence type="predicted"/>
<keyword evidence="3" id="KW-0255">Endonuclease</keyword>
<dbReference type="GO" id="GO:0015666">
    <property type="term" value="F:restriction endodeoxyribonuclease activity"/>
    <property type="evidence" value="ECO:0007669"/>
    <property type="project" value="TreeGrafter"/>
</dbReference>
<dbReference type="InterPro" id="IPR052906">
    <property type="entry name" value="Type_IV_Methyl-Rstrct_Enzyme"/>
</dbReference>
<dbReference type="RefSeq" id="WP_195766212.1">
    <property type="nucleotide sequence ID" value="NZ_CP110106.1"/>
</dbReference>
<feature type="domain" description="Restriction endonuclease type IV Mrr" evidence="2">
    <location>
        <begin position="158"/>
        <end position="277"/>
    </location>
</feature>
<keyword evidence="1" id="KW-0378">Hydrolase</keyword>
<dbReference type="GO" id="GO:0009307">
    <property type="term" value="P:DNA restriction-modification system"/>
    <property type="evidence" value="ECO:0007669"/>
    <property type="project" value="InterPro"/>
</dbReference>
<accession>A0A923SP73</accession>
<dbReference type="EMBL" id="JACSZT010000024">
    <property type="protein sequence ID" value="MBC6499850.1"/>
    <property type="molecule type" value="Genomic_DNA"/>
</dbReference>
<sequence length="301" mass="34296">MEYTRQDVSKYILQALRDLGGQAHSKKLVQRMIDREDGVSSEEVYFEKVSKKSGKSYHPFRFDYNFGLKNLIVTGYIVPYERLSDVVEITLTEKGRVQDLSDFPTKYDQVQIKKYWDEKKSIKANKQKIGVVESLDGATGDDEEEVETSWTDDLLSAIKNFSNAKFESFSRLLVNKMGVKLDKTKGMILSGDGGIDGFGYFESDEFRTSRVAIQAKRYTTAGVSSPDIDKFKGAMDKFNAEYGIFITTSYFTESAIEASRQGSRLITLIDGERITELVEQKQIHVKPVTTFVLDDYYFESD</sequence>